<feature type="compositionally biased region" description="Polar residues" evidence="13">
    <location>
        <begin position="33"/>
        <end position="42"/>
    </location>
</feature>
<comment type="similarity">
    <text evidence="2">Belongs to the NAD kinase family.</text>
</comment>
<dbReference type="InterPro" id="IPR002504">
    <property type="entry name" value="NADK"/>
</dbReference>
<dbReference type="EnsemblPlants" id="OMERI09G05150.1">
    <property type="protein sequence ID" value="OMERI09G05150.1"/>
    <property type="gene ID" value="OMERI09G05150"/>
</dbReference>
<accession>A0A0E0ER14</accession>
<dbReference type="HOGENOM" id="CLU_314084_0_0_1"/>
<keyword evidence="10" id="KW-0521">NADP</keyword>
<dbReference type="PRINTS" id="PR00364">
    <property type="entry name" value="DISEASERSIST"/>
</dbReference>
<dbReference type="Gramene" id="OMERI09G05150.1">
    <property type="protein sequence ID" value="OMERI09G05150.1"/>
    <property type="gene ID" value="OMERI09G05150"/>
</dbReference>
<dbReference type="Gene3D" id="1.10.8.430">
    <property type="entry name" value="Helical domain of apoptotic protease-activating factors"/>
    <property type="match status" value="1"/>
</dbReference>
<proteinExistence type="inferred from homology"/>
<dbReference type="Pfam" id="PF00931">
    <property type="entry name" value="NB-ARC"/>
    <property type="match status" value="1"/>
</dbReference>
<dbReference type="InterPro" id="IPR027417">
    <property type="entry name" value="P-loop_NTPase"/>
</dbReference>
<dbReference type="InterPro" id="IPR042197">
    <property type="entry name" value="Apaf_helical"/>
</dbReference>
<evidence type="ECO:0000256" key="6">
    <source>
        <dbReference type="ARBA" id="ARBA00022741"/>
    </source>
</evidence>
<dbReference type="STRING" id="40149.A0A0E0ER14"/>
<evidence type="ECO:0000259" key="14">
    <source>
        <dbReference type="Pfam" id="PF00931"/>
    </source>
</evidence>
<dbReference type="InterPro" id="IPR002182">
    <property type="entry name" value="NB-ARC"/>
</dbReference>
<evidence type="ECO:0000256" key="10">
    <source>
        <dbReference type="ARBA" id="ARBA00022857"/>
    </source>
</evidence>
<keyword evidence="9" id="KW-0067">ATP-binding</keyword>
<dbReference type="Gene3D" id="3.40.50.10330">
    <property type="entry name" value="Probable inorganic polyphosphate/atp-NAD kinase, domain 1"/>
    <property type="match status" value="1"/>
</dbReference>
<evidence type="ECO:0000256" key="3">
    <source>
        <dbReference type="ARBA" id="ARBA00011738"/>
    </source>
</evidence>
<feature type="region of interest" description="Disordered" evidence="13">
    <location>
        <begin position="33"/>
        <end position="88"/>
    </location>
</feature>
<dbReference type="InterPro" id="IPR017438">
    <property type="entry name" value="ATP-NAD_kinase_N"/>
</dbReference>
<dbReference type="FunFam" id="2.60.200.30:FF:000015">
    <property type="entry name" value="NAD(H) kinase 3"/>
    <property type="match status" value="1"/>
</dbReference>
<dbReference type="PANTHER" id="PTHR20275">
    <property type="entry name" value="NAD KINASE"/>
    <property type="match status" value="1"/>
</dbReference>
<dbReference type="EC" id="2.7.1.86" evidence="12"/>
<comment type="subunit">
    <text evidence="3">Homodimer.</text>
</comment>
<keyword evidence="7" id="KW-0418">Kinase</keyword>
<dbReference type="InterPro" id="IPR017437">
    <property type="entry name" value="ATP-NAD_kinase_PpnK-typ_C"/>
</dbReference>
<dbReference type="eggNOG" id="KOG4658">
    <property type="taxonomic scope" value="Eukaryota"/>
</dbReference>
<dbReference type="FunFam" id="3.40.50.300:FF:001091">
    <property type="entry name" value="Probable disease resistance protein At1g61300"/>
    <property type="match status" value="1"/>
</dbReference>
<dbReference type="GO" id="GO:0043531">
    <property type="term" value="F:ADP binding"/>
    <property type="evidence" value="ECO:0007669"/>
    <property type="project" value="InterPro"/>
</dbReference>
<keyword evidence="11" id="KW-0520">NAD</keyword>
<dbReference type="SUPFAM" id="SSF52540">
    <property type="entry name" value="P-loop containing nucleoside triphosphate hydrolases"/>
    <property type="match status" value="1"/>
</dbReference>
<protein>
    <recommendedName>
        <fullName evidence="12">NADH kinase</fullName>
        <ecNumber evidence="12">2.7.1.86</ecNumber>
    </recommendedName>
</protein>
<evidence type="ECO:0000313" key="16">
    <source>
        <dbReference type="Proteomes" id="UP000008021"/>
    </source>
</evidence>
<evidence type="ECO:0000256" key="5">
    <source>
        <dbReference type="ARBA" id="ARBA00022679"/>
    </source>
</evidence>
<evidence type="ECO:0000256" key="1">
    <source>
        <dbReference type="ARBA" id="ARBA00004496"/>
    </source>
</evidence>
<evidence type="ECO:0000256" key="11">
    <source>
        <dbReference type="ARBA" id="ARBA00023027"/>
    </source>
</evidence>
<dbReference type="Gene3D" id="3.40.50.300">
    <property type="entry name" value="P-loop containing nucleotide triphosphate hydrolases"/>
    <property type="match status" value="1"/>
</dbReference>
<dbReference type="PANTHER" id="PTHR20275:SF28">
    <property type="entry name" value="NADH KINASE"/>
    <property type="match status" value="1"/>
</dbReference>
<evidence type="ECO:0000256" key="13">
    <source>
        <dbReference type="SAM" id="MobiDB-lite"/>
    </source>
</evidence>
<feature type="domain" description="NB-ARC" evidence="14">
    <location>
        <begin position="616"/>
        <end position="786"/>
    </location>
</feature>
<dbReference type="FunFam" id="3.40.50.10330:FF:000027">
    <property type="entry name" value="NADH kinase"/>
    <property type="match status" value="1"/>
</dbReference>
<dbReference type="Gene3D" id="2.60.200.30">
    <property type="entry name" value="Probable inorganic polyphosphate/atp-NAD kinase, domain 2"/>
    <property type="match status" value="1"/>
</dbReference>
<comment type="subcellular location">
    <subcellularLocation>
        <location evidence="1">Cytoplasm</location>
    </subcellularLocation>
</comment>
<feature type="compositionally biased region" description="Low complexity" evidence="13">
    <location>
        <begin position="59"/>
        <end position="77"/>
    </location>
</feature>
<keyword evidence="5" id="KW-0808">Transferase</keyword>
<dbReference type="InterPro" id="IPR016064">
    <property type="entry name" value="NAD/diacylglycerol_kinase_sf"/>
</dbReference>
<evidence type="ECO:0000256" key="9">
    <source>
        <dbReference type="ARBA" id="ARBA00022840"/>
    </source>
</evidence>
<dbReference type="eggNOG" id="KOG4180">
    <property type="taxonomic scope" value="Eukaryota"/>
</dbReference>
<dbReference type="GO" id="GO:0003951">
    <property type="term" value="F:NAD+ kinase activity"/>
    <property type="evidence" value="ECO:0007669"/>
    <property type="project" value="InterPro"/>
</dbReference>
<dbReference type="SUPFAM" id="SSF111331">
    <property type="entry name" value="NAD kinase/diacylglycerol kinase-like"/>
    <property type="match status" value="1"/>
</dbReference>
<keyword evidence="16" id="KW-1185">Reference proteome</keyword>
<evidence type="ECO:0000256" key="2">
    <source>
        <dbReference type="ARBA" id="ARBA00010995"/>
    </source>
</evidence>
<name>A0A0E0ER14_9ORYZ</name>
<keyword evidence="8" id="KW-0611">Plant defense</keyword>
<keyword evidence="4" id="KW-0963">Cytoplasm</keyword>
<dbReference type="AlphaFoldDB" id="A0A0E0ER14"/>
<dbReference type="GO" id="GO:0005737">
    <property type="term" value="C:cytoplasm"/>
    <property type="evidence" value="ECO:0007669"/>
    <property type="project" value="UniProtKB-SubCell"/>
</dbReference>
<dbReference type="Proteomes" id="UP000008021">
    <property type="component" value="Chromosome 9"/>
</dbReference>
<dbReference type="GO" id="GO:0042736">
    <property type="term" value="F:NADH kinase activity"/>
    <property type="evidence" value="ECO:0007669"/>
    <property type="project" value="UniProtKB-EC"/>
</dbReference>
<evidence type="ECO:0000256" key="8">
    <source>
        <dbReference type="ARBA" id="ARBA00022821"/>
    </source>
</evidence>
<dbReference type="GO" id="GO:0005524">
    <property type="term" value="F:ATP binding"/>
    <property type="evidence" value="ECO:0007669"/>
    <property type="project" value="UniProtKB-KW"/>
</dbReference>
<sequence>MPTKTRRRTRAQLWYAGFRLDAPDASMAWNLQRGRSGQNATATHREGVFRRRQKQTAQPDGADATPGGAAAAANATNRGYKKAGKPRREAPMALRRVLLFVKPFDVYPPRPLTAAASSPPPPPPPLRVSNPKVLNYLDDRCRVHKETINLCKSVLQRKSIDWISVQRNDMSNPIHDVDLVISVGGDGTLLRASHFLNSSIPVLGVNSDPTCPDEVDELTDEFDARRSTGHLCAATAANFEQILDATLDGSRQPSELSRISVKLNGLQLPTYALNDILVSHPCPASVSRFSFRKRSNTGESSHLINCRSSGLRVATPAGSTAAMLSAGGFVMPISSHELQYMIREPISPRDADKPLLHGLVKQGQHILVVWYNEEGAVYFDGSHVMHSIQHGDTLEISSDAPILKVILPENLLKQGSYGVCPSSRLTTLDIFGLGAGAAFVQKRATFIMRCTSLDLPALGDFLTHVQHKPATHLGENIILLLRKHIYYCLNPESNVHNLMIAADDLRDTIDTIEERILVGECEGKKPKAQATSWIRSAQSVRDESDKIKNGYEARRIHALGCSWNFFFNYSVSNSATKMHANADEIKKRAPENDGMFSSLPLAGRELPLPPYIVGQDEYMDKIVGSIKQGTTGTIGICGMGGSGKTTLLKQLNNIFSCAAETHEFDHVIYVEVSQQQNLETVQQNIASQLGIMLTQNKDATFRSASLYNFLKERSFLLLIDDLWQTLDLVKVGIPQGGRQLGPQNRQMIVITSRLQQVCYGMDGHCQMIVLQRLKFNEAWSLFESNAGIRITNNVQIKCHAESIVEKCGGLPLALKIVGQAMASKGTEHEWELAVNLLEQSQFHMVLDVENDLYSVLYISYDNLPDERTKQCFLFFAFASYGTSPTRSFWMGHGLLDEDDDIGNSNLRGYSVVACLKRACLLEGHPLGEKYLRMHDCIQDLALWISKRF</sequence>
<organism evidence="15">
    <name type="scientific">Oryza meridionalis</name>
    <dbReference type="NCBI Taxonomy" id="40149"/>
    <lineage>
        <taxon>Eukaryota</taxon>
        <taxon>Viridiplantae</taxon>
        <taxon>Streptophyta</taxon>
        <taxon>Embryophyta</taxon>
        <taxon>Tracheophyta</taxon>
        <taxon>Spermatophyta</taxon>
        <taxon>Magnoliopsida</taxon>
        <taxon>Liliopsida</taxon>
        <taxon>Poales</taxon>
        <taxon>Poaceae</taxon>
        <taxon>BOP clade</taxon>
        <taxon>Oryzoideae</taxon>
        <taxon>Oryzeae</taxon>
        <taxon>Oryzinae</taxon>
        <taxon>Oryza</taxon>
    </lineage>
</organism>
<evidence type="ECO:0000256" key="4">
    <source>
        <dbReference type="ARBA" id="ARBA00022490"/>
    </source>
</evidence>
<dbReference type="Pfam" id="PF01513">
    <property type="entry name" value="NAD_kinase"/>
    <property type="match status" value="1"/>
</dbReference>
<dbReference type="GO" id="GO:0019674">
    <property type="term" value="P:NAD+ metabolic process"/>
    <property type="evidence" value="ECO:0007669"/>
    <property type="project" value="InterPro"/>
</dbReference>
<dbReference type="GO" id="GO:0006741">
    <property type="term" value="P:NADP+ biosynthetic process"/>
    <property type="evidence" value="ECO:0007669"/>
    <property type="project" value="InterPro"/>
</dbReference>
<reference evidence="15" key="2">
    <citation type="submission" date="2018-05" db="EMBL/GenBank/DDBJ databases">
        <title>OmerRS3 (Oryza meridionalis Reference Sequence Version 3).</title>
        <authorList>
            <person name="Zhang J."/>
            <person name="Kudrna D."/>
            <person name="Lee S."/>
            <person name="Talag J."/>
            <person name="Welchert J."/>
            <person name="Wing R.A."/>
        </authorList>
    </citation>
    <scope>NUCLEOTIDE SEQUENCE [LARGE SCALE GENOMIC DNA]</scope>
    <source>
        <strain evidence="15">cv. OR44</strain>
    </source>
</reference>
<evidence type="ECO:0000256" key="7">
    <source>
        <dbReference type="ARBA" id="ARBA00022777"/>
    </source>
</evidence>
<keyword evidence="6" id="KW-0547">Nucleotide-binding</keyword>
<reference evidence="15" key="1">
    <citation type="submission" date="2015-04" db="UniProtKB">
        <authorList>
            <consortium name="EnsemblPlants"/>
        </authorList>
    </citation>
    <scope>IDENTIFICATION</scope>
</reference>
<evidence type="ECO:0000256" key="12">
    <source>
        <dbReference type="ARBA" id="ARBA00066398"/>
    </source>
</evidence>
<dbReference type="GO" id="GO:0006952">
    <property type="term" value="P:defense response"/>
    <property type="evidence" value="ECO:0007669"/>
    <property type="project" value="UniProtKB-KW"/>
</dbReference>
<evidence type="ECO:0000313" key="15">
    <source>
        <dbReference type="EnsemblPlants" id="OMERI09G05150.1"/>
    </source>
</evidence>